<dbReference type="EMBL" id="CAJJDO010000084">
    <property type="protein sequence ID" value="CAD8184891.1"/>
    <property type="molecule type" value="Genomic_DNA"/>
</dbReference>
<comment type="caution">
    <text evidence="2">The sequence shown here is derived from an EMBL/GenBank/DDBJ whole genome shotgun (WGS) entry which is preliminary data.</text>
</comment>
<evidence type="ECO:0000313" key="3">
    <source>
        <dbReference type="Proteomes" id="UP000689195"/>
    </source>
</evidence>
<gene>
    <name evidence="2" type="ORF">PPENT_87.1.T0840058</name>
</gene>
<organism evidence="2 3">
    <name type="scientific">Paramecium pentaurelia</name>
    <dbReference type="NCBI Taxonomy" id="43138"/>
    <lineage>
        <taxon>Eukaryota</taxon>
        <taxon>Sar</taxon>
        <taxon>Alveolata</taxon>
        <taxon>Ciliophora</taxon>
        <taxon>Intramacronucleata</taxon>
        <taxon>Oligohymenophorea</taxon>
        <taxon>Peniculida</taxon>
        <taxon>Parameciidae</taxon>
        <taxon>Paramecium</taxon>
    </lineage>
</organism>
<accession>A0A8S1W669</accession>
<dbReference type="OrthoDB" id="303007at2759"/>
<evidence type="ECO:0008006" key="4">
    <source>
        <dbReference type="Google" id="ProtNLM"/>
    </source>
</evidence>
<dbReference type="AlphaFoldDB" id="A0A8S1W669"/>
<keyword evidence="3" id="KW-1185">Reference proteome</keyword>
<name>A0A8S1W669_9CILI</name>
<evidence type="ECO:0000256" key="1">
    <source>
        <dbReference type="SAM" id="MobiDB-lite"/>
    </source>
</evidence>
<evidence type="ECO:0000313" key="2">
    <source>
        <dbReference type="EMBL" id="CAD8184891.1"/>
    </source>
</evidence>
<reference evidence="2" key="1">
    <citation type="submission" date="2021-01" db="EMBL/GenBank/DDBJ databases">
        <authorList>
            <consortium name="Genoscope - CEA"/>
            <person name="William W."/>
        </authorList>
    </citation>
    <scope>NUCLEOTIDE SEQUENCE</scope>
</reference>
<protein>
    <recommendedName>
        <fullName evidence="4">Tetratricopeptide repeat protein</fullName>
    </recommendedName>
</protein>
<sequence>MLFEESLIETPIQEIYFTAQMSKQNQTFIVSNHSRPYIHGYHVDDNIGKKLVITQSSELGGVLITSVEVEQRKSKQVLQKEYDARSIRYANEDYSYLANVLLSRFSQLDAAATIATQYPLFKMLRGVTKKFMFNELEIIFFLHTIEEQKWRYDDQLISDFQAYFKQDFLSNQENQNVEGFKKLLLYLICCGYTIKCFFNDSNDQEIILITDHIQQYCQKDFKKQLLELWRQKYMNCSLKIVPRVLNKLYNKLMRLPKDGKQELQQDYNALVDQIIQISPAYNSQDGKQIKQEAKPIQQQPQQQPSINYSQYQQQAFMGNSGIFMNFSQQQNPQQNQTYMQGISSQDYLESNFNDNFLGNTSKNKKEMPSSPPPLVIDSISRLENKIRHFKSDPNRQKKIVFKYQQQLGMMLNQKAESDLKQNKLESCYYHLQKAQQICLLVPNLKLQTINNLALYHQKLNQPQRALNYLNQALKMQYAQNLDSSLANTYLNISAIQSSLECHDVALQNIYLSIILLQHELLIEGLKYNIELQNQLNLQKMQSNLLSEGTNFQFDEYLKIDRAQILIAAYHNLSLEMEFFKKNEEAQKIIQSAKTLSEFILQPTHALRIKLKEISEKQVSTRIQKVQNLNHRSISFDDRNSNSIRHTKSSKYHFQRQFSKDNNNSIQLIQNPNIILKNTPSKLIQHQKFITEITQSKSSQKINKFMNPLELSYTQD</sequence>
<dbReference type="Proteomes" id="UP000689195">
    <property type="component" value="Unassembled WGS sequence"/>
</dbReference>
<feature type="compositionally biased region" description="Low complexity" evidence="1">
    <location>
        <begin position="294"/>
        <end position="305"/>
    </location>
</feature>
<proteinExistence type="predicted"/>
<feature type="region of interest" description="Disordered" evidence="1">
    <location>
        <begin position="286"/>
        <end position="305"/>
    </location>
</feature>